<feature type="transmembrane region" description="Helical" evidence="1">
    <location>
        <begin position="96"/>
        <end position="114"/>
    </location>
</feature>
<keyword evidence="1" id="KW-0812">Transmembrane</keyword>
<sequence length="152" mass="16786">MRWTTIIPMKDGQLRITVLRSRMPVEMDPKTYFPLLDYAYVYPRTIAMNKGLDFGIAESGSFQVLCAAVTIWFWMQERRIVVTVAQPNSAPYDHEWRFYVAAVAFLVGLCIGALQLLAGLAGVVGSGTGIMLAVTIIYSSLEGRGRTGAFGL</sequence>
<dbReference type="AlphaFoldDB" id="A0AAQ3XEU8"/>
<evidence type="ECO:0000256" key="1">
    <source>
        <dbReference type="SAM" id="Phobius"/>
    </source>
</evidence>
<feature type="transmembrane region" description="Helical" evidence="1">
    <location>
        <begin position="54"/>
        <end position="75"/>
    </location>
</feature>
<feature type="transmembrane region" description="Helical" evidence="1">
    <location>
        <begin position="120"/>
        <end position="141"/>
    </location>
</feature>
<evidence type="ECO:0000313" key="2">
    <source>
        <dbReference type="EMBL" id="WVZ95261.1"/>
    </source>
</evidence>
<accession>A0AAQ3XEU8</accession>
<organism evidence="2 3">
    <name type="scientific">Paspalum notatum var. saurae</name>
    <dbReference type="NCBI Taxonomy" id="547442"/>
    <lineage>
        <taxon>Eukaryota</taxon>
        <taxon>Viridiplantae</taxon>
        <taxon>Streptophyta</taxon>
        <taxon>Embryophyta</taxon>
        <taxon>Tracheophyta</taxon>
        <taxon>Spermatophyta</taxon>
        <taxon>Magnoliopsida</taxon>
        <taxon>Liliopsida</taxon>
        <taxon>Poales</taxon>
        <taxon>Poaceae</taxon>
        <taxon>PACMAD clade</taxon>
        <taxon>Panicoideae</taxon>
        <taxon>Andropogonodae</taxon>
        <taxon>Paspaleae</taxon>
        <taxon>Paspalinae</taxon>
        <taxon>Paspalum</taxon>
    </lineage>
</organism>
<keyword evidence="3" id="KW-1185">Reference proteome</keyword>
<gene>
    <name evidence="2" type="ORF">U9M48_041051</name>
</gene>
<evidence type="ECO:0000313" key="3">
    <source>
        <dbReference type="Proteomes" id="UP001341281"/>
    </source>
</evidence>
<name>A0AAQ3XEU8_PASNO</name>
<keyword evidence="1" id="KW-0472">Membrane</keyword>
<dbReference type="Proteomes" id="UP001341281">
    <property type="component" value="Chromosome 09"/>
</dbReference>
<reference evidence="2 3" key="1">
    <citation type="submission" date="2024-02" db="EMBL/GenBank/DDBJ databases">
        <title>High-quality chromosome-scale genome assembly of Pensacola bahiagrass (Paspalum notatum Flugge var. saurae).</title>
        <authorList>
            <person name="Vega J.M."/>
            <person name="Podio M."/>
            <person name="Orjuela J."/>
            <person name="Siena L.A."/>
            <person name="Pessino S.C."/>
            <person name="Combes M.C."/>
            <person name="Mariac C."/>
            <person name="Albertini E."/>
            <person name="Pupilli F."/>
            <person name="Ortiz J.P.A."/>
            <person name="Leblanc O."/>
        </authorList>
    </citation>
    <scope>NUCLEOTIDE SEQUENCE [LARGE SCALE GENOMIC DNA]</scope>
    <source>
        <strain evidence="2">R1</strain>
        <tissue evidence="2">Leaf</tissue>
    </source>
</reference>
<proteinExistence type="predicted"/>
<dbReference type="InterPro" id="IPR023201">
    <property type="entry name" value="SecY_dom_sf"/>
</dbReference>
<keyword evidence="1" id="KW-1133">Transmembrane helix</keyword>
<dbReference type="EMBL" id="CP144753">
    <property type="protein sequence ID" value="WVZ95261.1"/>
    <property type="molecule type" value="Genomic_DNA"/>
</dbReference>
<dbReference type="Gene3D" id="1.10.3370.10">
    <property type="entry name" value="SecY subunit domain"/>
    <property type="match status" value="1"/>
</dbReference>
<protein>
    <submittedName>
        <fullName evidence="2">Uncharacterized protein</fullName>
    </submittedName>
</protein>